<dbReference type="AlphaFoldDB" id="A0A0R2CG12"/>
<dbReference type="Proteomes" id="UP000051586">
    <property type="component" value="Unassembled WGS sequence"/>
</dbReference>
<name>A0A0R2CG12_9LACO</name>
<accession>A0A0R2CG12</accession>
<dbReference type="PATRIC" id="fig|1423745.4.peg.250"/>
<evidence type="ECO:0000313" key="2">
    <source>
        <dbReference type="Proteomes" id="UP000051586"/>
    </source>
</evidence>
<reference evidence="1 2" key="1">
    <citation type="journal article" date="2015" name="Genome Announc.">
        <title>Expanding the biotechnology potential of lactobacilli through comparative genomics of 213 strains and associated genera.</title>
        <authorList>
            <person name="Sun Z."/>
            <person name="Harris H.M."/>
            <person name="McCann A."/>
            <person name="Guo C."/>
            <person name="Argimon S."/>
            <person name="Zhang W."/>
            <person name="Yang X."/>
            <person name="Jeffery I.B."/>
            <person name="Cooney J.C."/>
            <person name="Kagawa T.F."/>
            <person name="Liu W."/>
            <person name="Song Y."/>
            <person name="Salvetti E."/>
            <person name="Wrobel A."/>
            <person name="Rasinkangas P."/>
            <person name="Parkhill J."/>
            <person name="Rea M.C."/>
            <person name="O'Sullivan O."/>
            <person name="Ritari J."/>
            <person name="Douillard F.P."/>
            <person name="Paul Ross R."/>
            <person name="Yang R."/>
            <person name="Briner A.E."/>
            <person name="Felis G.E."/>
            <person name="de Vos W.M."/>
            <person name="Barrangou R."/>
            <person name="Klaenhammer T.R."/>
            <person name="Caufield P.W."/>
            <person name="Cui Y."/>
            <person name="Zhang H."/>
            <person name="O'Toole P.W."/>
        </authorList>
    </citation>
    <scope>NUCLEOTIDE SEQUENCE [LARGE SCALE GENOMIC DNA]</scope>
    <source>
        <strain evidence="1 2">DSM 22689</strain>
    </source>
</reference>
<evidence type="ECO:0000313" key="1">
    <source>
        <dbReference type="EMBL" id="KRM90050.1"/>
    </source>
</evidence>
<sequence>MADELQLNSTSQNLLNQVAHYFQGDVQVQFIGTFKSGTVRHDQAQVIQNGQQLLVQVSDLTAPDFVVTHEILHLLMTLRGFPKIYFPLTTDDHQLDNQLQYFGTELFDIILHLVVYPEQRRHGLITPEIEAAYVRGVRQLITPEIGKLDNEMIKRLVVIIDALVLLGPTLGDYRSVFEQNFPMATAAAQHLYQKITAKPTDEPFQVRRNAVKLFKAFDDQMRTWKLAELHLTDFAMITSVFSKRQLQLQVKQVFKLYHSELKDKESGTRAVVGFALADDQNSLVLAGPSTPSAGRQFIQENYEKTVSELFNELKLPYLLRS</sequence>
<dbReference type="RefSeq" id="WP_056961894.1">
    <property type="nucleotide sequence ID" value="NZ_AYZI01000010.1"/>
</dbReference>
<dbReference type="EMBL" id="AYZI01000010">
    <property type="protein sequence ID" value="KRM90050.1"/>
    <property type="molecule type" value="Genomic_DNA"/>
</dbReference>
<proteinExistence type="predicted"/>
<organism evidence="1 2">
    <name type="scientific">Fructilactobacillus florum DSM 22689 = JCM 16035</name>
    <dbReference type="NCBI Taxonomy" id="1423745"/>
    <lineage>
        <taxon>Bacteria</taxon>
        <taxon>Bacillati</taxon>
        <taxon>Bacillota</taxon>
        <taxon>Bacilli</taxon>
        <taxon>Lactobacillales</taxon>
        <taxon>Lactobacillaceae</taxon>
        <taxon>Fructilactobacillus</taxon>
    </lineage>
</organism>
<comment type="caution">
    <text evidence="1">The sequence shown here is derived from an EMBL/GenBank/DDBJ whole genome shotgun (WGS) entry which is preliminary data.</text>
</comment>
<gene>
    <name evidence="1" type="ORF">FC87_GL000243</name>
</gene>
<protein>
    <recommendedName>
        <fullName evidence="3">IpaB EvcA family protein</fullName>
    </recommendedName>
</protein>
<evidence type="ECO:0008006" key="3">
    <source>
        <dbReference type="Google" id="ProtNLM"/>
    </source>
</evidence>
<dbReference type="STRING" id="1423745.GCA_001311215_01724"/>